<sequence length="32" mass="3459">MVVLIVDLTAMAEVPHDHRAGGPPGTLRFRSD</sequence>
<dbReference type="AlphaFoldDB" id="T0H3E8"/>
<accession>T0H3E8</accession>
<gene>
    <name evidence="1" type="ORF">RLDS_25910</name>
</gene>
<dbReference type="EMBL" id="ATDP01000109">
    <property type="protein sequence ID" value="EQB10876.1"/>
    <property type="molecule type" value="Genomic_DNA"/>
</dbReference>
<protein>
    <submittedName>
        <fullName evidence="1">Uncharacterized protein</fullName>
    </submittedName>
</protein>
<comment type="caution">
    <text evidence="1">The sequence shown here is derived from an EMBL/GenBank/DDBJ whole genome shotgun (WGS) entry which is preliminary data.</text>
</comment>
<keyword evidence="2" id="KW-1185">Reference proteome</keyword>
<name>T0H3E8_9SPHN</name>
<evidence type="ECO:0000313" key="1">
    <source>
        <dbReference type="EMBL" id="EQB10876.1"/>
    </source>
</evidence>
<reference evidence="1 2" key="1">
    <citation type="journal article" date="2013" name="Genome Announc.">
        <title>Draft Genome Sequence of Sphingobium lactosutens Strain DS20T, Isolated from a Hexachlorocyclohexane Dumpsite.</title>
        <authorList>
            <person name="Kumar R."/>
            <person name="Dwivedi V."/>
            <person name="Negi V."/>
            <person name="Khurana J.P."/>
            <person name="Lal R."/>
        </authorList>
    </citation>
    <scope>NUCLEOTIDE SEQUENCE [LARGE SCALE GENOMIC DNA]</scope>
    <source>
        <strain evidence="1 2">DS20</strain>
    </source>
</reference>
<dbReference type="Proteomes" id="UP000015531">
    <property type="component" value="Unassembled WGS sequence"/>
</dbReference>
<evidence type="ECO:0000313" key="2">
    <source>
        <dbReference type="Proteomes" id="UP000015531"/>
    </source>
</evidence>
<organism evidence="1 2">
    <name type="scientific">Sphingobium lactosutens DS20</name>
    <dbReference type="NCBI Taxonomy" id="1331060"/>
    <lineage>
        <taxon>Bacteria</taxon>
        <taxon>Pseudomonadati</taxon>
        <taxon>Pseudomonadota</taxon>
        <taxon>Alphaproteobacteria</taxon>
        <taxon>Sphingomonadales</taxon>
        <taxon>Sphingomonadaceae</taxon>
        <taxon>Sphingobium</taxon>
    </lineage>
</organism>
<proteinExistence type="predicted"/>